<protein>
    <submittedName>
        <fullName evidence="2">Uncharacterized protein</fullName>
    </submittedName>
</protein>
<dbReference type="AlphaFoldDB" id="A0A915ZYE3"/>
<gene>
    <name evidence="2" type="ORF">CHRIB12_LOCUS23824</name>
</gene>
<accession>A0A915ZYE3</accession>
<evidence type="ECO:0000313" key="3">
    <source>
        <dbReference type="Proteomes" id="UP000684084"/>
    </source>
</evidence>
<dbReference type="EMBL" id="CAGKOT010000098">
    <property type="protein sequence ID" value="CAB5395399.1"/>
    <property type="molecule type" value="Genomic_DNA"/>
</dbReference>
<evidence type="ECO:0000256" key="1">
    <source>
        <dbReference type="SAM" id="MobiDB-lite"/>
    </source>
</evidence>
<proteinExistence type="predicted"/>
<dbReference type="OrthoDB" id="10359341at2759"/>
<reference evidence="2" key="1">
    <citation type="submission" date="2020-05" db="EMBL/GenBank/DDBJ databases">
        <authorList>
            <person name="Rincon C."/>
            <person name="Sanders R I."/>
            <person name="Robbins C."/>
            <person name="Chaturvedi A."/>
        </authorList>
    </citation>
    <scope>NUCLEOTIDE SEQUENCE</scope>
    <source>
        <strain evidence="2">CHB12</strain>
    </source>
</reference>
<sequence>MHSFLNFYSFFSSSFGSIVILWECQSKPRTGFWIIRKTKGKGSGGFPMNRKPRFVSDGLPIFGKVEPRFINSAVRVGFRSIETSKIRLTLRCSKAEEWENSKIQSGGFPKKGKSRNQDSIWQASEKQKTKKPRFVISGRLLKNENPKIRSGGFLKNENLKIKIRGLLKNENPKIRKFSRLLCGKTKIRSVGF</sequence>
<dbReference type="VEuPathDB" id="FungiDB:RhiirFUN_019210"/>
<dbReference type="Proteomes" id="UP000684084">
    <property type="component" value="Unassembled WGS sequence"/>
</dbReference>
<comment type="caution">
    <text evidence="2">The sequence shown here is derived from an EMBL/GenBank/DDBJ whole genome shotgun (WGS) entry which is preliminary data.</text>
</comment>
<organism evidence="2 3">
    <name type="scientific">Rhizophagus irregularis</name>
    <dbReference type="NCBI Taxonomy" id="588596"/>
    <lineage>
        <taxon>Eukaryota</taxon>
        <taxon>Fungi</taxon>
        <taxon>Fungi incertae sedis</taxon>
        <taxon>Mucoromycota</taxon>
        <taxon>Glomeromycotina</taxon>
        <taxon>Glomeromycetes</taxon>
        <taxon>Glomerales</taxon>
        <taxon>Glomeraceae</taxon>
        <taxon>Rhizophagus</taxon>
    </lineage>
</organism>
<name>A0A915ZYE3_9GLOM</name>
<evidence type="ECO:0000313" key="2">
    <source>
        <dbReference type="EMBL" id="CAB5395399.1"/>
    </source>
</evidence>
<feature type="region of interest" description="Disordered" evidence="1">
    <location>
        <begin position="103"/>
        <end position="129"/>
    </location>
</feature>